<dbReference type="Gene3D" id="1.10.10.10">
    <property type="entry name" value="Winged helix-like DNA-binding domain superfamily/Winged helix DNA-binding domain"/>
    <property type="match status" value="1"/>
</dbReference>
<proteinExistence type="predicted"/>
<dbReference type="InterPro" id="IPR051011">
    <property type="entry name" value="Metal_resp_trans_reg"/>
</dbReference>
<dbReference type="Pfam" id="PF01022">
    <property type="entry name" value="HTH_5"/>
    <property type="match status" value="1"/>
</dbReference>
<evidence type="ECO:0000256" key="3">
    <source>
        <dbReference type="ARBA" id="ARBA00023163"/>
    </source>
</evidence>
<evidence type="ECO:0000259" key="4">
    <source>
        <dbReference type="PROSITE" id="PS50987"/>
    </source>
</evidence>
<gene>
    <name evidence="5" type="ORF">K7J14_05275</name>
</gene>
<dbReference type="PROSITE" id="PS50987">
    <property type="entry name" value="HTH_ARSR_2"/>
    <property type="match status" value="1"/>
</dbReference>
<name>A0AAE3EHW3_9SPIR</name>
<dbReference type="PANTHER" id="PTHR43132">
    <property type="entry name" value="ARSENICAL RESISTANCE OPERON REPRESSOR ARSR-RELATED"/>
    <property type="match status" value="1"/>
</dbReference>
<dbReference type="GO" id="GO:0003677">
    <property type="term" value="F:DNA binding"/>
    <property type="evidence" value="ECO:0007669"/>
    <property type="project" value="UniProtKB-KW"/>
</dbReference>
<dbReference type="EMBL" id="JAINWA010000001">
    <property type="protein sequence ID" value="MCD1654111.1"/>
    <property type="molecule type" value="Genomic_DNA"/>
</dbReference>
<dbReference type="AlphaFoldDB" id="A0AAE3EHW3"/>
<protein>
    <submittedName>
        <fullName evidence="5">Metalloregulator ArsR/SmtB family transcription factor</fullName>
    </submittedName>
</protein>
<dbReference type="InterPro" id="IPR001845">
    <property type="entry name" value="HTH_ArsR_DNA-bd_dom"/>
</dbReference>
<keyword evidence="1" id="KW-0805">Transcription regulation</keyword>
<dbReference type="CDD" id="cd00090">
    <property type="entry name" value="HTH_ARSR"/>
    <property type="match status" value="1"/>
</dbReference>
<dbReference type="SUPFAM" id="SSF46785">
    <property type="entry name" value="Winged helix' DNA-binding domain"/>
    <property type="match status" value="1"/>
</dbReference>
<dbReference type="SMART" id="SM00418">
    <property type="entry name" value="HTH_ARSR"/>
    <property type="match status" value="1"/>
</dbReference>
<dbReference type="PRINTS" id="PR00778">
    <property type="entry name" value="HTHARSR"/>
</dbReference>
<evidence type="ECO:0000256" key="1">
    <source>
        <dbReference type="ARBA" id="ARBA00023015"/>
    </source>
</evidence>
<keyword evidence="6" id="KW-1185">Reference proteome</keyword>
<dbReference type="PANTHER" id="PTHR43132:SF2">
    <property type="entry name" value="ARSENICAL RESISTANCE OPERON REPRESSOR ARSR-RELATED"/>
    <property type="match status" value="1"/>
</dbReference>
<dbReference type="Proteomes" id="UP001198163">
    <property type="component" value="Unassembled WGS sequence"/>
</dbReference>
<dbReference type="RefSeq" id="WP_230753999.1">
    <property type="nucleotide sequence ID" value="NZ_JAINWA010000001.1"/>
</dbReference>
<dbReference type="InterPro" id="IPR036390">
    <property type="entry name" value="WH_DNA-bd_sf"/>
</dbReference>
<evidence type="ECO:0000313" key="6">
    <source>
        <dbReference type="Proteomes" id="UP001198163"/>
    </source>
</evidence>
<feature type="domain" description="HTH arsR-type" evidence="4">
    <location>
        <begin position="4"/>
        <end position="98"/>
    </location>
</feature>
<dbReference type="NCBIfam" id="NF033788">
    <property type="entry name" value="HTH_metalloreg"/>
    <property type="match status" value="1"/>
</dbReference>
<reference evidence="5" key="1">
    <citation type="submission" date="2021-08" db="EMBL/GenBank/DDBJ databases">
        <title>Comparative analyses of Brucepasteria parasyntrophica and Teretinema zuelzerae.</title>
        <authorList>
            <person name="Song Y."/>
            <person name="Brune A."/>
        </authorList>
    </citation>
    <scope>NUCLEOTIDE SEQUENCE</scope>
    <source>
        <strain evidence="5">DSM 1903</strain>
    </source>
</reference>
<dbReference type="GO" id="GO:0003700">
    <property type="term" value="F:DNA-binding transcription factor activity"/>
    <property type="evidence" value="ECO:0007669"/>
    <property type="project" value="InterPro"/>
</dbReference>
<dbReference type="InterPro" id="IPR036388">
    <property type="entry name" value="WH-like_DNA-bd_sf"/>
</dbReference>
<sequence>MKASDKKRFEMTAELFKAIGHPDRLAMLEQLLEKPWCVCELAQSLGLNKSVASKHLSLLHSMGLIEMEKKGTQVIYELVVPCVIEMGKCSYLAVLAEKKKRLEA</sequence>
<evidence type="ECO:0000313" key="5">
    <source>
        <dbReference type="EMBL" id="MCD1654111.1"/>
    </source>
</evidence>
<evidence type="ECO:0000256" key="2">
    <source>
        <dbReference type="ARBA" id="ARBA00023125"/>
    </source>
</evidence>
<dbReference type="InterPro" id="IPR011991">
    <property type="entry name" value="ArsR-like_HTH"/>
</dbReference>
<accession>A0AAE3EHW3</accession>
<keyword evidence="3" id="KW-0804">Transcription</keyword>
<comment type="caution">
    <text evidence="5">The sequence shown here is derived from an EMBL/GenBank/DDBJ whole genome shotgun (WGS) entry which is preliminary data.</text>
</comment>
<organism evidence="5 6">
    <name type="scientific">Teretinema zuelzerae</name>
    <dbReference type="NCBI Taxonomy" id="156"/>
    <lineage>
        <taxon>Bacteria</taxon>
        <taxon>Pseudomonadati</taxon>
        <taxon>Spirochaetota</taxon>
        <taxon>Spirochaetia</taxon>
        <taxon>Spirochaetales</taxon>
        <taxon>Treponemataceae</taxon>
        <taxon>Teretinema</taxon>
    </lineage>
</organism>
<keyword evidence="2" id="KW-0238">DNA-binding</keyword>